<dbReference type="Pfam" id="PF00419">
    <property type="entry name" value="Fimbrial"/>
    <property type="match status" value="1"/>
</dbReference>
<dbReference type="GO" id="GO:0007155">
    <property type="term" value="P:cell adhesion"/>
    <property type="evidence" value="ECO:0007669"/>
    <property type="project" value="InterPro"/>
</dbReference>
<dbReference type="SUPFAM" id="SSF49401">
    <property type="entry name" value="Bacterial adhesins"/>
    <property type="match status" value="1"/>
</dbReference>
<keyword evidence="1" id="KW-0732">Signal</keyword>
<sequence>MKTRLSRRELSCLLMFTGMLWGGNGNAETPITVKVTIMAPLPCILNEKQQIYVNFGDEIMTTRIDGDAYRKKIDYSLKCDEQAKNAMKLQIKGDGAVYDGTVLRTSRDGLGIAFEQQQPGKKLPINSWVNFNYPNLIDLYAVPVKKSGADLKTGEFTASAMLYVDYQ</sequence>
<dbReference type="InterPro" id="IPR000259">
    <property type="entry name" value="Adhesion_dom_fimbrial"/>
</dbReference>
<evidence type="ECO:0000259" key="2">
    <source>
        <dbReference type="Pfam" id="PF00419"/>
    </source>
</evidence>
<protein>
    <submittedName>
        <fullName evidence="3">Putative fimbrial protein SteD</fullName>
    </submittedName>
</protein>
<feature type="domain" description="Fimbrial-type adhesion" evidence="2">
    <location>
        <begin position="32"/>
        <end position="167"/>
    </location>
</feature>
<feature type="chain" id="PRO_5030069424" evidence="1">
    <location>
        <begin position="28"/>
        <end position="167"/>
    </location>
</feature>
<dbReference type="RefSeq" id="WP_227944634.1">
    <property type="nucleotide sequence ID" value="NZ_AP021873.1"/>
</dbReference>
<dbReference type="AlphaFoldDB" id="A0A379Y592"/>
<reference evidence="3 4" key="1">
    <citation type="submission" date="2018-06" db="EMBL/GenBank/DDBJ databases">
        <authorList>
            <consortium name="Pathogen Informatics"/>
            <person name="Doyle S."/>
        </authorList>
    </citation>
    <scope>NUCLEOTIDE SEQUENCE [LARGE SCALE GENOMIC DNA]</scope>
    <source>
        <strain evidence="3 4">NCTC10211</strain>
    </source>
</reference>
<dbReference type="GO" id="GO:0009289">
    <property type="term" value="C:pilus"/>
    <property type="evidence" value="ECO:0007669"/>
    <property type="project" value="InterPro"/>
</dbReference>
<dbReference type="EMBL" id="UGYK01000002">
    <property type="protein sequence ID" value="SUI40690.1"/>
    <property type="molecule type" value="Genomic_DNA"/>
</dbReference>
<proteinExistence type="predicted"/>
<evidence type="ECO:0000256" key="1">
    <source>
        <dbReference type="SAM" id="SignalP"/>
    </source>
</evidence>
<organism evidence="3 4">
    <name type="scientific">Serratia marcescens</name>
    <dbReference type="NCBI Taxonomy" id="615"/>
    <lineage>
        <taxon>Bacteria</taxon>
        <taxon>Pseudomonadati</taxon>
        <taxon>Pseudomonadota</taxon>
        <taxon>Gammaproteobacteria</taxon>
        <taxon>Enterobacterales</taxon>
        <taxon>Yersiniaceae</taxon>
        <taxon>Serratia</taxon>
    </lineage>
</organism>
<dbReference type="InterPro" id="IPR008966">
    <property type="entry name" value="Adhesion_dom_sf"/>
</dbReference>
<accession>A0A379Y592</accession>
<dbReference type="Gene3D" id="2.60.40.1090">
    <property type="entry name" value="Fimbrial-type adhesion domain"/>
    <property type="match status" value="1"/>
</dbReference>
<dbReference type="Proteomes" id="UP000254765">
    <property type="component" value="Unassembled WGS sequence"/>
</dbReference>
<feature type="signal peptide" evidence="1">
    <location>
        <begin position="1"/>
        <end position="27"/>
    </location>
</feature>
<evidence type="ECO:0000313" key="4">
    <source>
        <dbReference type="Proteomes" id="UP000254765"/>
    </source>
</evidence>
<evidence type="ECO:0000313" key="3">
    <source>
        <dbReference type="EMBL" id="SUI40690.1"/>
    </source>
</evidence>
<dbReference type="InterPro" id="IPR036937">
    <property type="entry name" value="Adhesion_dom_fimbrial_sf"/>
</dbReference>
<name>A0A379Y592_SERMA</name>
<gene>
    <name evidence="3" type="ORF">NCTC10211_00716</name>
</gene>